<accession>A0A1E5VIX8</accession>
<dbReference type="InterPro" id="IPR051834">
    <property type="entry name" value="RING_finger_E3_ligase"/>
</dbReference>
<dbReference type="STRING" id="888268.A0A1E5VIX8"/>
<evidence type="ECO:0000259" key="5">
    <source>
        <dbReference type="PROSITE" id="PS50089"/>
    </source>
</evidence>
<dbReference type="GO" id="GO:0061630">
    <property type="term" value="F:ubiquitin protein ligase activity"/>
    <property type="evidence" value="ECO:0007669"/>
    <property type="project" value="TreeGrafter"/>
</dbReference>
<dbReference type="PROSITE" id="PS50089">
    <property type="entry name" value="ZF_RING_2"/>
    <property type="match status" value="1"/>
</dbReference>
<name>A0A1E5VIX8_9POAL</name>
<dbReference type="OrthoDB" id="21204at2759"/>
<dbReference type="PANTHER" id="PTHR45931:SF23">
    <property type="entry name" value="OS12G0134500 PROTEIN"/>
    <property type="match status" value="1"/>
</dbReference>
<evidence type="ECO:0000256" key="1">
    <source>
        <dbReference type="ARBA" id="ARBA00022723"/>
    </source>
</evidence>
<keyword evidence="7" id="KW-1185">Reference proteome</keyword>
<dbReference type="AlphaFoldDB" id="A0A1E5VIX8"/>
<dbReference type="GO" id="GO:0006511">
    <property type="term" value="P:ubiquitin-dependent protein catabolic process"/>
    <property type="evidence" value="ECO:0007669"/>
    <property type="project" value="TreeGrafter"/>
</dbReference>
<dbReference type="EMBL" id="LWDX02038429">
    <property type="protein sequence ID" value="OEL25042.1"/>
    <property type="molecule type" value="Genomic_DNA"/>
</dbReference>
<gene>
    <name evidence="6" type="ORF">BAE44_0013939</name>
</gene>
<dbReference type="InterPro" id="IPR013083">
    <property type="entry name" value="Znf_RING/FYVE/PHD"/>
</dbReference>
<proteinExistence type="predicted"/>
<evidence type="ECO:0000256" key="3">
    <source>
        <dbReference type="ARBA" id="ARBA00022833"/>
    </source>
</evidence>
<reference evidence="6 7" key="1">
    <citation type="submission" date="2016-09" db="EMBL/GenBank/DDBJ databases">
        <title>The draft genome of Dichanthelium oligosanthes: A C3 panicoid grass species.</title>
        <authorList>
            <person name="Studer A.J."/>
            <person name="Schnable J.C."/>
            <person name="Brutnell T.P."/>
        </authorList>
    </citation>
    <scope>NUCLEOTIDE SEQUENCE [LARGE SCALE GENOMIC DNA]</scope>
    <source>
        <strain evidence="7">cv. Kellogg 1175</strain>
        <tissue evidence="6">Leaf</tissue>
    </source>
</reference>
<organism evidence="6 7">
    <name type="scientific">Dichanthelium oligosanthes</name>
    <dbReference type="NCBI Taxonomy" id="888268"/>
    <lineage>
        <taxon>Eukaryota</taxon>
        <taxon>Viridiplantae</taxon>
        <taxon>Streptophyta</taxon>
        <taxon>Embryophyta</taxon>
        <taxon>Tracheophyta</taxon>
        <taxon>Spermatophyta</taxon>
        <taxon>Magnoliopsida</taxon>
        <taxon>Liliopsida</taxon>
        <taxon>Poales</taxon>
        <taxon>Poaceae</taxon>
        <taxon>PACMAD clade</taxon>
        <taxon>Panicoideae</taxon>
        <taxon>Panicodae</taxon>
        <taxon>Paniceae</taxon>
        <taxon>Dichantheliinae</taxon>
        <taxon>Dichanthelium</taxon>
    </lineage>
</organism>
<dbReference type="InterPro" id="IPR001841">
    <property type="entry name" value="Znf_RING"/>
</dbReference>
<keyword evidence="3" id="KW-0862">Zinc</keyword>
<dbReference type="GO" id="GO:0005634">
    <property type="term" value="C:nucleus"/>
    <property type="evidence" value="ECO:0007669"/>
    <property type="project" value="TreeGrafter"/>
</dbReference>
<keyword evidence="1" id="KW-0479">Metal-binding</keyword>
<evidence type="ECO:0000256" key="4">
    <source>
        <dbReference type="PROSITE-ProRule" id="PRU00175"/>
    </source>
</evidence>
<protein>
    <recommendedName>
        <fullName evidence="5">RING-type domain-containing protein</fullName>
    </recommendedName>
</protein>
<dbReference type="PANTHER" id="PTHR45931">
    <property type="entry name" value="SI:CH211-59O9.10"/>
    <property type="match status" value="1"/>
</dbReference>
<dbReference type="Gene3D" id="3.30.40.10">
    <property type="entry name" value="Zinc/RING finger domain, C3HC4 (zinc finger)"/>
    <property type="match status" value="1"/>
</dbReference>
<dbReference type="GO" id="GO:0008270">
    <property type="term" value="F:zinc ion binding"/>
    <property type="evidence" value="ECO:0007669"/>
    <property type="project" value="UniProtKB-KW"/>
</dbReference>
<evidence type="ECO:0000256" key="2">
    <source>
        <dbReference type="ARBA" id="ARBA00022771"/>
    </source>
</evidence>
<comment type="caution">
    <text evidence="6">The sequence shown here is derived from an EMBL/GenBank/DDBJ whole genome shotgun (WGS) entry which is preliminary data.</text>
</comment>
<dbReference type="SMART" id="SM00184">
    <property type="entry name" value="RING"/>
    <property type="match status" value="1"/>
</dbReference>
<sequence>MAGLKKTTVGEGDATGRECSVCLEGYKAGDTLRTMPCSHDFHGHCILCWLAVSRVCPLCRFALPPAARWNRTRRTTLVTTTMTQKKTTKLNN</sequence>
<dbReference type="SUPFAM" id="SSF57850">
    <property type="entry name" value="RING/U-box"/>
    <property type="match status" value="1"/>
</dbReference>
<evidence type="ECO:0000313" key="7">
    <source>
        <dbReference type="Proteomes" id="UP000095767"/>
    </source>
</evidence>
<evidence type="ECO:0000313" key="6">
    <source>
        <dbReference type="EMBL" id="OEL25042.1"/>
    </source>
</evidence>
<keyword evidence="2 4" id="KW-0863">Zinc-finger</keyword>
<feature type="domain" description="RING-type" evidence="5">
    <location>
        <begin position="19"/>
        <end position="60"/>
    </location>
</feature>
<dbReference type="Proteomes" id="UP000095767">
    <property type="component" value="Unassembled WGS sequence"/>
</dbReference>
<dbReference type="Pfam" id="PF13639">
    <property type="entry name" value="zf-RING_2"/>
    <property type="match status" value="1"/>
</dbReference>